<dbReference type="GeneID" id="54283723"/>
<dbReference type="AlphaFoldDB" id="A0A6A5X6S3"/>
<evidence type="ECO:0000256" key="1">
    <source>
        <dbReference type="SAM" id="MobiDB-lite"/>
    </source>
</evidence>
<protein>
    <submittedName>
        <fullName evidence="2">Uncharacterized protein</fullName>
    </submittedName>
</protein>
<keyword evidence="3" id="KW-1185">Reference proteome</keyword>
<reference evidence="2" key="1">
    <citation type="journal article" date="2020" name="Stud. Mycol.">
        <title>101 Dothideomycetes genomes: a test case for predicting lifestyles and emergence of pathogens.</title>
        <authorList>
            <person name="Haridas S."/>
            <person name="Albert R."/>
            <person name="Binder M."/>
            <person name="Bloem J."/>
            <person name="Labutti K."/>
            <person name="Salamov A."/>
            <person name="Andreopoulos B."/>
            <person name="Baker S."/>
            <person name="Barry K."/>
            <person name="Bills G."/>
            <person name="Bluhm B."/>
            <person name="Cannon C."/>
            <person name="Castanera R."/>
            <person name="Culley D."/>
            <person name="Daum C."/>
            <person name="Ezra D."/>
            <person name="Gonzalez J."/>
            <person name="Henrissat B."/>
            <person name="Kuo A."/>
            <person name="Liang C."/>
            <person name="Lipzen A."/>
            <person name="Lutzoni F."/>
            <person name="Magnuson J."/>
            <person name="Mondo S."/>
            <person name="Nolan M."/>
            <person name="Ohm R."/>
            <person name="Pangilinan J."/>
            <person name="Park H.-J."/>
            <person name="Ramirez L."/>
            <person name="Alfaro M."/>
            <person name="Sun H."/>
            <person name="Tritt A."/>
            <person name="Yoshinaga Y."/>
            <person name="Zwiers L.-H."/>
            <person name="Turgeon B."/>
            <person name="Goodwin S."/>
            <person name="Spatafora J."/>
            <person name="Crous P."/>
            <person name="Grigoriev I."/>
        </authorList>
    </citation>
    <scope>NUCLEOTIDE SEQUENCE</scope>
    <source>
        <strain evidence="2">CBS 175.79</strain>
    </source>
</reference>
<dbReference type="OrthoDB" id="9451547at2759"/>
<dbReference type="Proteomes" id="UP000799778">
    <property type="component" value="Unassembled WGS sequence"/>
</dbReference>
<accession>A0A6A5X6S3</accession>
<dbReference type="EMBL" id="ML978083">
    <property type="protein sequence ID" value="KAF2008484.1"/>
    <property type="molecule type" value="Genomic_DNA"/>
</dbReference>
<feature type="region of interest" description="Disordered" evidence="1">
    <location>
        <begin position="157"/>
        <end position="177"/>
    </location>
</feature>
<evidence type="ECO:0000313" key="2">
    <source>
        <dbReference type="EMBL" id="KAF2008484.1"/>
    </source>
</evidence>
<name>A0A6A5X6S3_9PLEO</name>
<organism evidence="2 3">
    <name type="scientific">Aaosphaeria arxii CBS 175.79</name>
    <dbReference type="NCBI Taxonomy" id="1450172"/>
    <lineage>
        <taxon>Eukaryota</taxon>
        <taxon>Fungi</taxon>
        <taxon>Dikarya</taxon>
        <taxon>Ascomycota</taxon>
        <taxon>Pezizomycotina</taxon>
        <taxon>Dothideomycetes</taxon>
        <taxon>Pleosporomycetidae</taxon>
        <taxon>Pleosporales</taxon>
        <taxon>Pleosporales incertae sedis</taxon>
        <taxon>Aaosphaeria</taxon>
    </lineage>
</organism>
<proteinExistence type="predicted"/>
<sequence>MRKTKRPNGPTFIRLKLEQWEHDDKSWKDKIKKIIRDFTLPAKWTVAAIIAPESLVRFAFSDWMHVKRTESLLKMYGRGKLQSWDRTHIHYANMGGFVFQFEVLENDSEQEKGYDQETKNVALDISDEFHRGGYALFIRAIQKRFRFILSNFRKASDAVSSPDRSGRGASHNLPDRMHELGDSSAIELRSSQGLEITDLSMPSFPEAETEAVTPENPVPSPTSNASTDGDVGQIPTKKVDFYLNGT</sequence>
<gene>
    <name evidence="2" type="ORF">BU24DRAFT_415843</name>
</gene>
<feature type="region of interest" description="Disordered" evidence="1">
    <location>
        <begin position="201"/>
        <end position="246"/>
    </location>
</feature>
<evidence type="ECO:0000313" key="3">
    <source>
        <dbReference type="Proteomes" id="UP000799778"/>
    </source>
</evidence>
<dbReference type="RefSeq" id="XP_033376823.1">
    <property type="nucleotide sequence ID" value="XM_033526326.1"/>
</dbReference>